<evidence type="ECO:0000313" key="2">
    <source>
        <dbReference type="EMBL" id="KAK9774733.1"/>
    </source>
</evidence>
<dbReference type="EMBL" id="JARVKM010000039">
    <property type="protein sequence ID" value="KAK9774733.1"/>
    <property type="molecule type" value="Genomic_DNA"/>
</dbReference>
<evidence type="ECO:0000256" key="1">
    <source>
        <dbReference type="SAM" id="MobiDB-lite"/>
    </source>
</evidence>
<keyword evidence="3" id="KW-1185">Reference proteome</keyword>
<feature type="compositionally biased region" description="Basic and acidic residues" evidence="1">
    <location>
        <begin position="196"/>
        <end position="212"/>
    </location>
</feature>
<name>A0ABR2XLQ5_9PEZI</name>
<dbReference type="Proteomes" id="UP001465668">
    <property type="component" value="Unassembled WGS sequence"/>
</dbReference>
<gene>
    <name evidence="2" type="ORF">SCAR479_08553</name>
</gene>
<evidence type="ECO:0000313" key="3">
    <source>
        <dbReference type="Proteomes" id="UP001465668"/>
    </source>
</evidence>
<accession>A0ABR2XLQ5</accession>
<comment type="caution">
    <text evidence="2">The sequence shown here is derived from an EMBL/GenBank/DDBJ whole genome shotgun (WGS) entry which is preliminary data.</text>
</comment>
<proteinExistence type="predicted"/>
<protein>
    <submittedName>
        <fullName evidence="2">Uncharacterized protein</fullName>
    </submittedName>
</protein>
<sequence>MDLRRLSEDSLNHESSPDITREQCLDLPYENHIGAFIQGSKCQYQIASRCWEEAEDLLIFSVTCLHGKQFEVQAFRTRDLPHKLYLARKRRFRRLQRSSSIHDECEQSEMKVVICRVVGGGGIDRHRIAHEHSIKPSEHHLSAAEFPQLRPSPTEVAQEYNPAENGTTYAEALSQKKKIQSHCPPDYLSRNHKGIKQRERRRETREQRKESTSPEVSDSQDVPAHGISPAQNYQNSQLPWRPNSSPNRVLSLRLRKSLCVGHSLIG</sequence>
<organism evidence="2 3">
    <name type="scientific">Seiridium cardinale</name>
    <dbReference type="NCBI Taxonomy" id="138064"/>
    <lineage>
        <taxon>Eukaryota</taxon>
        <taxon>Fungi</taxon>
        <taxon>Dikarya</taxon>
        <taxon>Ascomycota</taxon>
        <taxon>Pezizomycotina</taxon>
        <taxon>Sordariomycetes</taxon>
        <taxon>Xylariomycetidae</taxon>
        <taxon>Amphisphaeriales</taxon>
        <taxon>Sporocadaceae</taxon>
        <taxon>Seiridium</taxon>
    </lineage>
</organism>
<reference evidence="2 3" key="1">
    <citation type="submission" date="2024-02" db="EMBL/GenBank/DDBJ databases">
        <title>First draft genome assembly of two strains of Seiridium cardinale.</title>
        <authorList>
            <person name="Emiliani G."/>
            <person name="Scali E."/>
        </authorList>
    </citation>
    <scope>NUCLEOTIDE SEQUENCE [LARGE SCALE GENOMIC DNA]</scope>
    <source>
        <strain evidence="2 3">BM-138-000479</strain>
    </source>
</reference>
<feature type="region of interest" description="Disordered" evidence="1">
    <location>
        <begin position="173"/>
        <end position="244"/>
    </location>
</feature>
<feature type="compositionally biased region" description="Polar residues" evidence="1">
    <location>
        <begin position="229"/>
        <end position="244"/>
    </location>
</feature>